<evidence type="ECO:0000313" key="3">
    <source>
        <dbReference type="Proteomes" id="UP000016587"/>
    </source>
</evidence>
<dbReference type="KEGG" id="dgg:DGI_2718"/>
<reference evidence="3" key="2">
    <citation type="submission" date="2013-07" db="EMBL/GenBank/DDBJ databases">
        <authorList>
            <person name="Morais-Silva F.O."/>
            <person name="Rezende A.M."/>
            <person name="Pimentel C."/>
            <person name="Resende D.M."/>
            <person name="Santos C.I."/>
            <person name="Clemente C."/>
            <person name="de Oliveira L.M."/>
            <person name="da Silva S.M."/>
            <person name="Costa D.A."/>
            <person name="Varela-Raposo A."/>
            <person name="Horacio E.C.A."/>
            <person name="Matos M."/>
            <person name="Flores O."/>
            <person name="Ruiz J.C."/>
            <person name="Rodrigues-Pousada C."/>
        </authorList>
    </citation>
    <scope>NUCLEOTIDE SEQUENCE [LARGE SCALE GENOMIC DNA]</scope>
    <source>
        <strain evidence="3">ATCC 19364 / DSM 1382 / NCIMB 9332 / VKM B-1759</strain>
    </source>
</reference>
<keyword evidence="2" id="KW-0808">Transferase</keyword>
<name>T2GE41_MEGG1</name>
<dbReference type="Pfam" id="PF13692">
    <property type="entry name" value="Glyco_trans_1_4"/>
    <property type="match status" value="1"/>
</dbReference>
<dbReference type="HOGENOM" id="CLU_009583_35_1_7"/>
<dbReference type="Pfam" id="PF13439">
    <property type="entry name" value="Glyco_transf_4"/>
    <property type="match status" value="1"/>
</dbReference>
<dbReference type="InterPro" id="IPR028098">
    <property type="entry name" value="Glyco_trans_4-like_N"/>
</dbReference>
<sequence length="419" mass="44863">MRILHVVNDFLPFTRAGTEHYLAELLAGQQGLGLASAVLHLAPPDAAPAYGIVAAPYASAPTCMLGVPREDRDAPENPRVAAAVAAWLQANPADVVHIHSLIGFSVSLLDALPPQTPVVMTLHDFWLFCANAILVRGEGRLCAGPRDAEDCAACHARARREATADPERIRHRNACHRRAGARLDLAICPSHFSRRLYARHGFDGPHLVRAPLGMRAVEPVRPVPAPPPAGAGVRFVFLGGLCWFKGADLAVRAFLALASRGIGPARLDIHGLDSNPEYARAVRTLAAGHPDIAFHGPYAKADLGRILGGADALLLPSHVETYSFVAREALSAGVPVIAADCGALPEVVRHEKNGLLFRSGDAAHLAASMARVLGDAALLPRLRAGIRPVVTVEEDAARLVRLYRDCLQRRRADTLRTEM</sequence>
<protein>
    <submittedName>
        <fullName evidence="2">Putative group 1 glycosyl transferase</fullName>
    </submittedName>
</protein>
<dbReference type="InterPro" id="IPR050194">
    <property type="entry name" value="Glycosyltransferase_grp1"/>
</dbReference>
<dbReference type="Proteomes" id="UP000016587">
    <property type="component" value="Chromosome"/>
</dbReference>
<dbReference type="GO" id="GO:0016757">
    <property type="term" value="F:glycosyltransferase activity"/>
    <property type="evidence" value="ECO:0007669"/>
    <property type="project" value="UniProtKB-ARBA"/>
</dbReference>
<dbReference type="STRING" id="1121448.DGI_2718"/>
<dbReference type="EMBL" id="CP006585">
    <property type="protein sequence ID" value="AGW14449.1"/>
    <property type="molecule type" value="Genomic_DNA"/>
</dbReference>
<dbReference type="PANTHER" id="PTHR45947:SF13">
    <property type="entry name" value="TRANSFERASE"/>
    <property type="match status" value="1"/>
</dbReference>
<keyword evidence="3" id="KW-1185">Reference proteome</keyword>
<gene>
    <name evidence="2" type="ORF">DGI_2718</name>
</gene>
<dbReference type="RefSeq" id="WP_021761470.1">
    <property type="nucleotide sequence ID" value="NC_022444.1"/>
</dbReference>
<dbReference type="eggNOG" id="COG0297">
    <property type="taxonomic scope" value="Bacteria"/>
</dbReference>
<dbReference type="PANTHER" id="PTHR45947">
    <property type="entry name" value="SULFOQUINOVOSYL TRANSFERASE SQD2"/>
    <property type="match status" value="1"/>
</dbReference>
<accession>T2GE41</accession>
<dbReference type="OrthoDB" id="9814639at2"/>
<dbReference type="SUPFAM" id="SSF53756">
    <property type="entry name" value="UDP-Glycosyltransferase/glycogen phosphorylase"/>
    <property type="match status" value="1"/>
</dbReference>
<evidence type="ECO:0000259" key="1">
    <source>
        <dbReference type="Pfam" id="PF13439"/>
    </source>
</evidence>
<evidence type="ECO:0000313" key="2">
    <source>
        <dbReference type="EMBL" id="AGW14449.1"/>
    </source>
</evidence>
<proteinExistence type="predicted"/>
<dbReference type="PATRIC" id="fig|1121448.10.peg.2675"/>
<dbReference type="Gene3D" id="3.40.50.2000">
    <property type="entry name" value="Glycogen Phosphorylase B"/>
    <property type="match status" value="2"/>
</dbReference>
<feature type="domain" description="Glycosyltransferase subfamily 4-like N-terminal" evidence="1">
    <location>
        <begin position="17"/>
        <end position="207"/>
    </location>
</feature>
<reference evidence="2 3" key="1">
    <citation type="journal article" date="2013" name="J. Bacteriol.">
        <title>Roles of HynAB and Ech, the only two hydrogenases found in the model sulfate reducer Desulfovibrio gigas.</title>
        <authorList>
            <person name="Morais-Silva F.O."/>
            <person name="Santos C.I."/>
            <person name="Rodrigues R."/>
            <person name="Pereira I.A."/>
            <person name="Rodrigues-Pousada C."/>
        </authorList>
    </citation>
    <scope>NUCLEOTIDE SEQUENCE [LARGE SCALE GENOMIC DNA]</scope>
    <source>
        <strain evidence="3">ATCC 19364 / DSM 1382 / NCIMB 9332 / VKM B-1759</strain>
    </source>
</reference>
<organism evidence="2 3">
    <name type="scientific">Megalodesulfovibrio gigas (strain ATCC 19364 / DSM 1382 / NCIMB 9332 / VKM B-1759)</name>
    <name type="common">Desulfovibrio gigas</name>
    <dbReference type="NCBI Taxonomy" id="1121448"/>
    <lineage>
        <taxon>Bacteria</taxon>
        <taxon>Pseudomonadati</taxon>
        <taxon>Thermodesulfobacteriota</taxon>
        <taxon>Desulfovibrionia</taxon>
        <taxon>Desulfovibrionales</taxon>
        <taxon>Desulfovibrionaceae</taxon>
        <taxon>Megalodesulfovibrio</taxon>
    </lineage>
</organism>
<dbReference type="AlphaFoldDB" id="T2GE41"/>